<keyword evidence="2 4" id="KW-0238">DNA-binding</keyword>
<feature type="region of interest" description="Disordered" evidence="5">
    <location>
        <begin position="185"/>
        <end position="209"/>
    </location>
</feature>
<protein>
    <submittedName>
        <fullName evidence="7">TetR/AcrR family transcriptional regulator</fullName>
    </submittedName>
</protein>
<evidence type="ECO:0000313" key="7">
    <source>
        <dbReference type="EMBL" id="TFD28609.1"/>
    </source>
</evidence>
<evidence type="ECO:0000256" key="1">
    <source>
        <dbReference type="ARBA" id="ARBA00023015"/>
    </source>
</evidence>
<dbReference type="PROSITE" id="PS50977">
    <property type="entry name" value="HTH_TETR_2"/>
    <property type="match status" value="1"/>
</dbReference>
<feature type="compositionally biased region" description="Basic and acidic residues" evidence="5">
    <location>
        <begin position="200"/>
        <end position="209"/>
    </location>
</feature>
<dbReference type="GO" id="GO:0003677">
    <property type="term" value="F:DNA binding"/>
    <property type="evidence" value="ECO:0007669"/>
    <property type="project" value="UniProtKB-UniRule"/>
</dbReference>
<dbReference type="RefSeq" id="WP_134571354.1">
    <property type="nucleotide sequence ID" value="NZ_SOGT01000002.1"/>
</dbReference>
<dbReference type="PRINTS" id="PR00455">
    <property type="entry name" value="HTHTETR"/>
</dbReference>
<dbReference type="InterPro" id="IPR009057">
    <property type="entry name" value="Homeodomain-like_sf"/>
</dbReference>
<keyword evidence="8" id="KW-1185">Reference proteome</keyword>
<name>A0A4R8ZJ06_9MICO</name>
<keyword evidence="3" id="KW-0804">Transcription</keyword>
<dbReference type="SUPFAM" id="SSF48498">
    <property type="entry name" value="Tetracyclin repressor-like, C-terminal domain"/>
    <property type="match status" value="1"/>
</dbReference>
<evidence type="ECO:0000259" key="6">
    <source>
        <dbReference type="PROSITE" id="PS50977"/>
    </source>
</evidence>
<feature type="domain" description="HTH tetR-type" evidence="6">
    <location>
        <begin position="10"/>
        <end position="70"/>
    </location>
</feature>
<comment type="caution">
    <text evidence="7">The sequence shown here is derived from an EMBL/GenBank/DDBJ whole genome shotgun (WGS) entry which is preliminary data.</text>
</comment>
<keyword evidence="1" id="KW-0805">Transcription regulation</keyword>
<evidence type="ECO:0000256" key="3">
    <source>
        <dbReference type="ARBA" id="ARBA00023163"/>
    </source>
</evidence>
<dbReference type="EMBL" id="SOGT01000002">
    <property type="protein sequence ID" value="TFD28609.1"/>
    <property type="molecule type" value="Genomic_DNA"/>
</dbReference>
<dbReference type="AlphaFoldDB" id="A0A4R8ZJ06"/>
<proteinExistence type="predicted"/>
<evidence type="ECO:0000256" key="2">
    <source>
        <dbReference type="ARBA" id="ARBA00023125"/>
    </source>
</evidence>
<dbReference type="Pfam" id="PF00440">
    <property type="entry name" value="TetR_N"/>
    <property type="match status" value="1"/>
</dbReference>
<organism evidence="7 8">
    <name type="scientific">Cryobacterium lyxosi</name>
    <dbReference type="NCBI Taxonomy" id="1259228"/>
    <lineage>
        <taxon>Bacteria</taxon>
        <taxon>Bacillati</taxon>
        <taxon>Actinomycetota</taxon>
        <taxon>Actinomycetes</taxon>
        <taxon>Micrococcales</taxon>
        <taxon>Microbacteriaceae</taxon>
        <taxon>Cryobacterium</taxon>
    </lineage>
</organism>
<sequence length="209" mass="22615">MHSSTITPIVSAKERLLASAGRLFHEHGINATGIDLVVRNAGVAKASLYNNFANKEALVVAYLEQELDGWIRNAHVLDNPLSPRRERVAALFEAVARSVELNTFHGCPFTNAVIELPECAAVRTVAQDYRAVVRTHLANLLGADTMSTAVSRLVLLYDAAITAAKVGRDAALVREASTMAQELVDAHKHEETQPPATKGELTKRDAAAR</sequence>
<dbReference type="PANTHER" id="PTHR47506">
    <property type="entry name" value="TRANSCRIPTIONAL REGULATORY PROTEIN"/>
    <property type="match status" value="1"/>
</dbReference>
<evidence type="ECO:0000313" key="8">
    <source>
        <dbReference type="Proteomes" id="UP000298424"/>
    </source>
</evidence>
<dbReference type="Gene3D" id="1.10.357.10">
    <property type="entry name" value="Tetracycline Repressor, domain 2"/>
    <property type="match status" value="1"/>
</dbReference>
<dbReference type="InterPro" id="IPR036271">
    <property type="entry name" value="Tet_transcr_reg_TetR-rel_C_sf"/>
</dbReference>
<dbReference type="OrthoDB" id="4214267at2"/>
<evidence type="ECO:0000256" key="4">
    <source>
        <dbReference type="PROSITE-ProRule" id="PRU00335"/>
    </source>
</evidence>
<dbReference type="PANTHER" id="PTHR47506:SF1">
    <property type="entry name" value="HTH-TYPE TRANSCRIPTIONAL REGULATOR YJDC"/>
    <property type="match status" value="1"/>
</dbReference>
<reference evidence="7 8" key="1">
    <citation type="submission" date="2019-03" db="EMBL/GenBank/DDBJ databases">
        <title>Genomics of glacier-inhabiting Cryobacterium strains.</title>
        <authorList>
            <person name="Liu Q."/>
            <person name="Xin Y.-H."/>
        </authorList>
    </citation>
    <scope>NUCLEOTIDE SEQUENCE [LARGE SCALE GENOMIC DNA]</scope>
    <source>
        <strain evidence="7 8">TMT1-1</strain>
    </source>
</reference>
<dbReference type="InterPro" id="IPR001647">
    <property type="entry name" value="HTH_TetR"/>
</dbReference>
<dbReference type="SUPFAM" id="SSF46689">
    <property type="entry name" value="Homeodomain-like"/>
    <property type="match status" value="1"/>
</dbReference>
<dbReference type="Proteomes" id="UP000298424">
    <property type="component" value="Unassembled WGS sequence"/>
</dbReference>
<feature type="DNA-binding region" description="H-T-H motif" evidence="4">
    <location>
        <begin position="33"/>
        <end position="52"/>
    </location>
</feature>
<accession>A0A4R8ZJ06</accession>
<evidence type="ECO:0000256" key="5">
    <source>
        <dbReference type="SAM" id="MobiDB-lite"/>
    </source>
</evidence>
<gene>
    <name evidence="7" type="ORF">E3T27_01550</name>
</gene>